<dbReference type="Proteomes" id="UP000293360">
    <property type="component" value="Unassembled WGS sequence"/>
</dbReference>
<sequence>MSSVCSNNSPNDDRIWLNNRVSLAQIRDQQRNRSCYQGHGISFSVNLAFAHSPRARPTANVACEPSMLAFGINNPEVEYEDVEKEFVTADETVKEAAQLPEARQEQAEV</sequence>
<accession>A0A4V1XA11</accession>
<comment type="caution">
    <text evidence="1">The sequence shown here is derived from an EMBL/GenBank/DDBJ whole genome shotgun (WGS) entry which is preliminary data.</text>
</comment>
<dbReference type="EMBL" id="QJNU01000398">
    <property type="protein sequence ID" value="RYP00045.1"/>
    <property type="molecule type" value="Genomic_DNA"/>
</dbReference>
<dbReference type="AlphaFoldDB" id="A0A4V1XA11"/>
<proteinExistence type="predicted"/>
<evidence type="ECO:0000313" key="1">
    <source>
        <dbReference type="EMBL" id="RYP00045.1"/>
    </source>
</evidence>
<organism evidence="1 2">
    <name type="scientific">Monosporascus ibericus</name>
    <dbReference type="NCBI Taxonomy" id="155417"/>
    <lineage>
        <taxon>Eukaryota</taxon>
        <taxon>Fungi</taxon>
        <taxon>Dikarya</taxon>
        <taxon>Ascomycota</taxon>
        <taxon>Pezizomycotina</taxon>
        <taxon>Sordariomycetes</taxon>
        <taxon>Xylariomycetidae</taxon>
        <taxon>Xylariales</taxon>
        <taxon>Xylariales incertae sedis</taxon>
        <taxon>Monosporascus</taxon>
    </lineage>
</organism>
<evidence type="ECO:0000313" key="2">
    <source>
        <dbReference type="Proteomes" id="UP000293360"/>
    </source>
</evidence>
<keyword evidence="2" id="KW-1185">Reference proteome</keyword>
<gene>
    <name evidence="1" type="ORF">DL764_006621</name>
</gene>
<protein>
    <submittedName>
        <fullName evidence="1">Uncharacterized protein</fullName>
    </submittedName>
</protein>
<reference evidence="1 2" key="1">
    <citation type="submission" date="2018-06" db="EMBL/GenBank/DDBJ databases">
        <title>Complete Genomes of Monosporascus.</title>
        <authorList>
            <person name="Robinson A.J."/>
            <person name="Natvig D.O."/>
        </authorList>
    </citation>
    <scope>NUCLEOTIDE SEQUENCE [LARGE SCALE GENOMIC DNA]</scope>
    <source>
        <strain evidence="1 2">CBS 110550</strain>
    </source>
</reference>
<name>A0A4V1XA11_9PEZI</name>